<keyword evidence="1" id="KW-0812">Transmembrane</keyword>
<feature type="transmembrane region" description="Helical" evidence="1">
    <location>
        <begin position="76"/>
        <end position="107"/>
    </location>
</feature>
<sequence length="238" mass="27388">MERSKIDPGRFFSGQKAATKGTLKHQYHYYRQQNAHQAFNSDFQRNFQHDFPNFATWLKLQQQTPQKNQTATFSHWLLVGFFGLLTAASFSQQLLFLFFVFVLAALVKGPGMIVWGIVYSFLVSLFPPLGIVLSGLFFLLTLRQLTKNVTFVLTALYFYGYPFVITALQHFTNWNPQWLWVGSIGFALISGHFVLKQNYPFASSKSLAWAIISVPYDCVMALIPVKHKARFKRLVKIK</sequence>
<gene>
    <name evidence="2" type="ORF">ECLFYP2_00397</name>
</gene>
<dbReference type="AlphaFoldDB" id="A0A6N3FI98"/>
<dbReference type="RefSeq" id="WP_421758410.1">
    <property type="nucleotide sequence ID" value="NZ_CACRTX010000016.1"/>
</dbReference>
<keyword evidence="1" id="KW-1133">Transmembrane helix</keyword>
<reference evidence="2" key="1">
    <citation type="submission" date="2019-11" db="EMBL/GenBank/DDBJ databases">
        <authorList>
            <person name="Feng L."/>
        </authorList>
    </citation>
    <scope>NUCLEOTIDE SEQUENCE</scope>
    <source>
        <strain evidence="2">ECasseliflavusLFYP2</strain>
    </source>
</reference>
<feature type="transmembrane region" description="Helical" evidence="1">
    <location>
        <begin position="151"/>
        <end position="171"/>
    </location>
</feature>
<feature type="transmembrane region" description="Helical" evidence="1">
    <location>
        <begin position="177"/>
        <end position="195"/>
    </location>
</feature>
<keyword evidence="1" id="KW-0472">Membrane</keyword>
<evidence type="ECO:0000256" key="1">
    <source>
        <dbReference type="SAM" id="Phobius"/>
    </source>
</evidence>
<organism evidence="2">
    <name type="scientific">Enterococcus casseliflavus</name>
    <name type="common">Enterococcus flavescens</name>
    <dbReference type="NCBI Taxonomy" id="37734"/>
    <lineage>
        <taxon>Bacteria</taxon>
        <taxon>Bacillati</taxon>
        <taxon>Bacillota</taxon>
        <taxon>Bacilli</taxon>
        <taxon>Lactobacillales</taxon>
        <taxon>Enterococcaceae</taxon>
        <taxon>Enterococcus</taxon>
    </lineage>
</organism>
<evidence type="ECO:0000313" key="2">
    <source>
        <dbReference type="EMBL" id="VYU51606.1"/>
    </source>
</evidence>
<name>A0A6N3FI98_ENTCA</name>
<proteinExistence type="predicted"/>
<accession>A0A6N3FI98</accession>
<protein>
    <submittedName>
        <fullName evidence="2">Uncharacterized protein</fullName>
    </submittedName>
</protein>
<feature type="transmembrane region" description="Helical" evidence="1">
    <location>
        <begin position="113"/>
        <end position="139"/>
    </location>
</feature>
<dbReference type="EMBL" id="CACRTX010000016">
    <property type="protein sequence ID" value="VYU51606.1"/>
    <property type="molecule type" value="Genomic_DNA"/>
</dbReference>